<protein>
    <submittedName>
        <fullName evidence="2">Uncharacterized protein</fullName>
    </submittedName>
</protein>
<accession>A0A1A8U8Q9</accession>
<feature type="region of interest" description="Disordered" evidence="1">
    <location>
        <begin position="1"/>
        <end position="28"/>
    </location>
</feature>
<feature type="non-terminal residue" evidence="2">
    <location>
        <position position="72"/>
    </location>
</feature>
<dbReference type="AlphaFoldDB" id="A0A1A8U8Q9"/>
<feature type="non-terminal residue" evidence="2">
    <location>
        <position position="1"/>
    </location>
</feature>
<name>A0A1A8U8Q9_NOTFU</name>
<dbReference type="EMBL" id="HAEJ01003265">
    <property type="protein sequence ID" value="SBS43722.1"/>
    <property type="molecule type" value="Transcribed_RNA"/>
</dbReference>
<evidence type="ECO:0000313" key="2">
    <source>
        <dbReference type="EMBL" id="SBS43722.1"/>
    </source>
</evidence>
<proteinExistence type="predicted"/>
<reference evidence="2" key="2">
    <citation type="submission" date="2016-06" db="EMBL/GenBank/DDBJ databases">
        <title>The genome of a short-lived fish provides insights into sex chromosome evolution and the genetic control of aging.</title>
        <authorList>
            <person name="Reichwald K."/>
            <person name="Felder M."/>
            <person name="Petzold A."/>
            <person name="Koch P."/>
            <person name="Groth M."/>
            <person name="Platzer M."/>
        </authorList>
    </citation>
    <scope>NUCLEOTIDE SEQUENCE</scope>
    <source>
        <tissue evidence="2">Brain</tissue>
    </source>
</reference>
<gene>
    <name evidence="2" type="primary">Nfu_g_1_003098</name>
</gene>
<sequence>VELSPHACGQSEGNQLTTRRHPRAQKPSPLFLCPFPSRKMIFSRFYFVPSHLPDNQRARTTYCFATRKFRCF</sequence>
<evidence type="ECO:0000256" key="1">
    <source>
        <dbReference type="SAM" id="MobiDB-lite"/>
    </source>
</evidence>
<organism evidence="2">
    <name type="scientific">Nothobranchius furzeri</name>
    <name type="common">Turquoise killifish</name>
    <dbReference type="NCBI Taxonomy" id="105023"/>
    <lineage>
        <taxon>Eukaryota</taxon>
        <taxon>Metazoa</taxon>
        <taxon>Chordata</taxon>
        <taxon>Craniata</taxon>
        <taxon>Vertebrata</taxon>
        <taxon>Euteleostomi</taxon>
        <taxon>Actinopterygii</taxon>
        <taxon>Neopterygii</taxon>
        <taxon>Teleostei</taxon>
        <taxon>Neoteleostei</taxon>
        <taxon>Acanthomorphata</taxon>
        <taxon>Ovalentaria</taxon>
        <taxon>Atherinomorphae</taxon>
        <taxon>Cyprinodontiformes</taxon>
        <taxon>Nothobranchiidae</taxon>
        <taxon>Nothobranchius</taxon>
    </lineage>
</organism>
<reference evidence="2" key="1">
    <citation type="submission" date="2016-05" db="EMBL/GenBank/DDBJ databases">
        <authorList>
            <person name="Lavstsen T."/>
            <person name="Jespersen J.S."/>
        </authorList>
    </citation>
    <scope>NUCLEOTIDE SEQUENCE</scope>
    <source>
        <tissue evidence="2">Brain</tissue>
    </source>
</reference>